<dbReference type="PANTHER" id="PTHR42852">
    <property type="entry name" value="THIOL:DISULFIDE INTERCHANGE PROTEIN DSBE"/>
    <property type="match status" value="1"/>
</dbReference>
<dbReference type="Gene3D" id="3.40.30.10">
    <property type="entry name" value="Glutaredoxin"/>
    <property type="match status" value="1"/>
</dbReference>
<dbReference type="CDD" id="cd03010">
    <property type="entry name" value="TlpA_like_DsbE"/>
    <property type="match status" value="1"/>
</dbReference>
<evidence type="ECO:0000313" key="8">
    <source>
        <dbReference type="Proteomes" id="UP000600865"/>
    </source>
</evidence>
<dbReference type="AlphaFoldDB" id="A0A918NER9"/>
<keyword evidence="3" id="KW-0201">Cytochrome c-type biogenesis</keyword>
<proteinExistence type="inferred from homology"/>
<dbReference type="GO" id="GO:0015036">
    <property type="term" value="F:disulfide oxidoreductase activity"/>
    <property type="evidence" value="ECO:0007669"/>
    <property type="project" value="InterPro"/>
</dbReference>
<dbReference type="EMBL" id="BMYV01000001">
    <property type="protein sequence ID" value="GGX61774.1"/>
    <property type="molecule type" value="Genomic_DNA"/>
</dbReference>
<dbReference type="PROSITE" id="PS51352">
    <property type="entry name" value="THIOREDOXIN_2"/>
    <property type="match status" value="1"/>
</dbReference>
<reference evidence="7 8" key="1">
    <citation type="journal article" date="2014" name="Int. J. Syst. Evol. Microbiol.">
        <title>Complete genome sequence of Corynebacterium casei LMG S-19264T (=DSM 44701T), isolated from a smear-ripened cheese.</title>
        <authorList>
            <consortium name="US DOE Joint Genome Institute (JGI-PGF)"/>
            <person name="Walter F."/>
            <person name="Albersmeier A."/>
            <person name="Kalinowski J."/>
            <person name="Ruckert C."/>
        </authorList>
    </citation>
    <scope>NUCLEOTIDE SEQUENCE [LARGE SCALE GENOMIC DNA]</scope>
    <source>
        <strain evidence="7 8">KCTC 23968</strain>
    </source>
</reference>
<dbReference type="InterPro" id="IPR036249">
    <property type="entry name" value="Thioredoxin-like_sf"/>
</dbReference>
<name>A0A918NER9_9PROT</name>
<dbReference type="NCBIfam" id="TIGR00385">
    <property type="entry name" value="dsbE"/>
    <property type="match status" value="1"/>
</dbReference>
<evidence type="ECO:0000259" key="6">
    <source>
        <dbReference type="PROSITE" id="PS51352"/>
    </source>
</evidence>
<sequence length="176" mass="19636">MNLRGLIPLAGFFVLVGFLAFSLTRDPSILPSELIDKPFPEFELANLAETDTLDASLLEGKVSLVNVFGSWCVACTVEHPQLMALKDETDLQLVGVDWRDTRENANRWLVRHGNPYDVVVFDPHSKLIVPLGITGAPETFVVDRSGQIRYKHIGVITPEIWDDTLRPLVESLQAVQ</sequence>
<dbReference type="PROSITE" id="PS00194">
    <property type="entry name" value="THIOREDOXIN_1"/>
    <property type="match status" value="1"/>
</dbReference>
<organism evidence="7 8">
    <name type="scientific">Litorimonas cladophorae</name>
    <dbReference type="NCBI Taxonomy" id="1220491"/>
    <lineage>
        <taxon>Bacteria</taxon>
        <taxon>Pseudomonadati</taxon>
        <taxon>Pseudomonadota</taxon>
        <taxon>Alphaproteobacteria</taxon>
        <taxon>Maricaulales</taxon>
        <taxon>Robiginitomaculaceae</taxon>
    </lineage>
</organism>
<accession>A0A918NER9</accession>
<feature type="domain" description="Thioredoxin" evidence="6">
    <location>
        <begin position="33"/>
        <end position="174"/>
    </location>
</feature>
<dbReference type="InterPro" id="IPR013766">
    <property type="entry name" value="Thioredoxin_domain"/>
</dbReference>
<dbReference type="GO" id="GO:0017004">
    <property type="term" value="P:cytochrome complex assembly"/>
    <property type="evidence" value="ECO:0007669"/>
    <property type="project" value="UniProtKB-KW"/>
</dbReference>
<evidence type="ECO:0000256" key="3">
    <source>
        <dbReference type="ARBA" id="ARBA00022748"/>
    </source>
</evidence>
<dbReference type="SUPFAM" id="SSF52833">
    <property type="entry name" value="Thioredoxin-like"/>
    <property type="match status" value="1"/>
</dbReference>
<comment type="caution">
    <text evidence="7">The sequence shown here is derived from an EMBL/GenBank/DDBJ whole genome shotgun (WGS) entry which is preliminary data.</text>
</comment>
<evidence type="ECO:0000256" key="4">
    <source>
        <dbReference type="ARBA" id="ARBA00023157"/>
    </source>
</evidence>
<keyword evidence="5" id="KW-0676">Redox-active center</keyword>
<dbReference type="InterPro" id="IPR013740">
    <property type="entry name" value="Redoxin"/>
</dbReference>
<dbReference type="Pfam" id="PF08534">
    <property type="entry name" value="Redoxin"/>
    <property type="match status" value="1"/>
</dbReference>
<keyword evidence="4" id="KW-1015">Disulfide bond</keyword>
<comment type="similarity">
    <text evidence="2">Belongs to the thioredoxin family. DsbE subfamily.</text>
</comment>
<evidence type="ECO:0000313" key="7">
    <source>
        <dbReference type="EMBL" id="GGX61774.1"/>
    </source>
</evidence>
<dbReference type="InterPro" id="IPR050553">
    <property type="entry name" value="Thioredoxin_ResA/DsbE_sf"/>
</dbReference>
<gene>
    <name evidence="7" type="ORF">GCM10011309_09650</name>
</gene>
<evidence type="ECO:0000256" key="5">
    <source>
        <dbReference type="ARBA" id="ARBA00023284"/>
    </source>
</evidence>
<evidence type="ECO:0000256" key="1">
    <source>
        <dbReference type="ARBA" id="ARBA00004196"/>
    </source>
</evidence>
<dbReference type="PANTHER" id="PTHR42852:SF6">
    <property type="entry name" value="THIOL:DISULFIDE INTERCHANGE PROTEIN DSBE"/>
    <property type="match status" value="1"/>
</dbReference>
<keyword evidence="8" id="KW-1185">Reference proteome</keyword>
<comment type="subcellular location">
    <subcellularLocation>
        <location evidence="1">Cell envelope</location>
    </subcellularLocation>
</comment>
<protein>
    <submittedName>
        <fullName evidence="7">Thiol:disulfide interchange protein</fullName>
    </submittedName>
</protein>
<dbReference type="InterPro" id="IPR004799">
    <property type="entry name" value="Periplasmic_diS_OxRdtase_DsbE"/>
</dbReference>
<dbReference type="RefSeq" id="WP_189582061.1">
    <property type="nucleotide sequence ID" value="NZ_BMYV01000001.1"/>
</dbReference>
<evidence type="ECO:0000256" key="2">
    <source>
        <dbReference type="ARBA" id="ARBA00007758"/>
    </source>
</evidence>
<dbReference type="GO" id="GO:0030288">
    <property type="term" value="C:outer membrane-bounded periplasmic space"/>
    <property type="evidence" value="ECO:0007669"/>
    <property type="project" value="InterPro"/>
</dbReference>
<dbReference type="Proteomes" id="UP000600865">
    <property type="component" value="Unassembled WGS sequence"/>
</dbReference>
<dbReference type="InterPro" id="IPR017937">
    <property type="entry name" value="Thioredoxin_CS"/>
</dbReference>